<dbReference type="OMA" id="CEVEARM"/>
<name>A0A484BPF6_DRONA</name>
<evidence type="ECO:0000259" key="1">
    <source>
        <dbReference type="PROSITE" id="PS50897"/>
    </source>
</evidence>
<keyword evidence="3" id="KW-1185">Reference proteome</keyword>
<dbReference type="Pfam" id="PF10607">
    <property type="entry name" value="CTLH"/>
    <property type="match status" value="1"/>
</dbReference>
<evidence type="ECO:0000313" key="3">
    <source>
        <dbReference type="Proteomes" id="UP000295192"/>
    </source>
</evidence>
<protein>
    <recommendedName>
        <fullName evidence="1">CTLH domain-containing protein</fullName>
    </recommendedName>
</protein>
<proteinExistence type="predicted"/>
<dbReference type="OrthoDB" id="2415936at2759"/>
<dbReference type="AlphaFoldDB" id="A0A484BPF6"/>
<accession>A0A484BPF6</accession>
<dbReference type="InterPro" id="IPR050618">
    <property type="entry name" value="Ubq-SigPath_Reg"/>
</dbReference>
<dbReference type="Proteomes" id="UP000295192">
    <property type="component" value="Unassembled WGS sequence"/>
</dbReference>
<dbReference type="PROSITE" id="PS50896">
    <property type="entry name" value="LISH"/>
    <property type="match status" value="1"/>
</dbReference>
<sequence>MAGSSPRAGWPHRMKSFQSKQADINWLIMKYLVAEGYLDVAQGFEAVARLESETTQLDPVEHQKRIKDAVRTSQVQYAIDMAKRLYPKLFESENYMYFHMQQLHLIELIRESNNYNSNASIKTELELEVERTAKGSVEEKRELDSALRRGGQTACMEPKMMFLVKLILWAQQKLDKDGCAVRCEAFDLEMNDFEFELKRAMQNN</sequence>
<dbReference type="EMBL" id="LSRL02000014">
    <property type="protein sequence ID" value="TDG50628.1"/>
    <property type="molecule type" value="Genomic_DNA"/>
</dbReference>
<organism evidence="2 3">
    <name type="scientific">Drosophila navojoa</name>
    <name type="common">Fruit fly</name>
    <dbReference type="NCBI Taxonomy" id="7232"/>
    <lineage>
        <taxon>Eukaryota</taxon>
        <taxon>Metazoa</taxon>
        <taxon>Ecdysozoa</taxon>
        <taxon>Arthropoda</taxon>
        <taxon>Hexapoda</taxon>
        <taxon>Insecta</taxon>
        <taxon>Pterygota</taxon>
        <taxon>Neoptera</taxon>
        <taxon>Endopterygota</taxon>
        <taxon>Diptera</taxon>
        <taxon>Brachycera</taxon>
        <taxon>Muscomorpha</taxon>
        <taxon>Ephydroidea</taxon>
        <taxon>Drosophilidae</taxon>
        <taxon>Drosophila</taxon>
    </lineage>
</organism>
<feature type="domain" description="CTLH" evidence="1">
    <location>
        <begin position="59"/>
        <end position="116"/>
    </location>
</feature>
<dbReference type="InterPro" id="IPR006594">
    <property type="entry name" value="LisH"/>
</dbReference>
<gene>
    <name evidence="2" type="ORF">AWZ03_002932</name>
</gene>
<dbReference type="InterPro" id="IPR006595">
    <property type="entry name" value="CTLH_C"/>
</dbReference>
<dbReference type="InterPro" id="IPR024964">
    <property type="entry name" value="CTLH/CRA"/>
</dbReference>
<dbReference type="STRING" id="7232.A0A484BPF6"/>
<evidence type="ECO:0000313" key="2">
    <source>
        <dbReference type="EMBL" id="TDG50628.1"/>
    </source>
</evidence>
<dbReference type="SMART" id="SM00668">
    <property type="entry name" value="CTLH"/>
    <property type="match status" value="1"/>
</dbReference>
<reference evidence="2 3" key="1">
    <citation type="journal article" date="2019" name="J. Hered.">
        <title>An Improved Genome Assembly for Drosophila navojoa, the Basal Species in the mojavensis Cluster.</title>
        <authorList>
            <person name="Vanderlinde T."/>
            <person name="Dupim E.G."/>
            <person name="Nazario-Yepiz N.O."/>
            <person name="Carvalho A.B."/>
        </authorList>
    </citation>
    <scope>NUCLEOTIDE SEQUENCE [LARGE SCALE GENOMIC DNA]</scope>
    <source>
        <strain evidence="2">Navoj_Jal97</strain>
        <tissue evidence="2">Whole organism</tissue>
    </source>
</reference>
<dbReference type="PROSITE" id="PS50897">
    <property type="entry name" value="CTLH"/>
    <property type="match status" value="1"/>
</dbReference>
<comment type="caution">
    <text evidence="2">The sequence shown here is derived from an EMBL/GenBank/DDBJ whole genome shotgun (WGS) entry which is preliminary data.</text>
</comment>
<dbReference type="PANTHER" id="PTHR12864">
    <property type="entry name" value="RAN BINDING PROTEIN 9-RELATED"/>
    <property type="match status" value="1"/>
</dbReference>